<organism evidence="2 3">
    <name type="scientific">Lactuca virosa</name>
    <dbReference type="NCBI Taxonomy" id="75947"/>
    <lineage>
        <taxon>Eukaryota</taxon>
        <taxon>Viridiplantae</taxon>
        <taxon>Streptophyta</taxon>
        <taxon>Embryophyta</taxon>
        <taxon>Tracheophyta</taxon>
        <taxon>Spermatophyta</taxon>
        <taxon>Magnoliopsida</taxon>
        <taxon>eudicotyledons</taxon>
        <taxon>Gunneridae</taxon>
        <taxon>Pentapetalae</taxon>
        <taxon>asterids</taxon>
        <taxon>campanulids</taxon>
        <taxon>Asterales</taxon>
        <taxon>Asteraceae</taxon>
        <taxon>Cichorioideae</taxon>
        <taxon>Cichorieae</taxon>
        <taxon>Lactucinae</taxon>
        <taxon>Lactuca</taxon>
    </lineage>
</organism>
<evidence type="ECO:0000256" key="1">
    <source>
        <dbReference type="SAM" id="MobiDB-lite"/>
    </source>
</evidence>
<dbReference type="EMBL" id="CAKMRJ010000538">
    <property type="protein sequence ID" value="CAH1419767.1"/>
    <property type="molecule type" value="Genomic_DNA"/>
</dbReference>
<accession>A0AAU9LZJ6</accession>
<reference evidence="2 3" key="1">
    <citation type="submission" date="2022-01" db="EMBL/GenBank/DDBJ databases">
        <authorList>
            <person name="Xiong W."/>
            <person name="Schranz E."/>
        </authorList>
    </citation>
    <scope>NUCLEOTIDE SEQUENCE [LARGE SCALE GENOMIC DNA]</scope>
</reference>
<keyword evidence="3" id="KW-1185">Reference proteome</keyword>
<evidence type="ECO:0000313" key="2">
    <source>
        <dbReference type="EMBL" id="CAH1419767.1"/>
    </source>
</evidence>
<sequence length="98" mass="11055">MKHYTSERCDPPSAHSTTPPIKTYKPSSAPSVFVYDQQIIDAILRILYAAEEDALILIYLVFTMLDRILLVRQPSQFGLYLLTSLVTKWLHAADAGNT</sequence>
<protein>
    <submittedName>
        <fullName evidence="2">Uncharacterized protein</fullName>
    </submittedName>
</protein>
<feature type="compositionally biased region" description="Basic and acidic residues" evidence="1">
    <location>
        <begin position="1"/>
        <end position="10"/>
    </location>
</feature>
<dbReference type="Proteomes" id="UP001157418">
    <property type="component" value="Unassembled WGS sequence"/>
</dbReference>
<name>A0AAU9LZJ6_9ASTR</name>
<gene>
    <name evidence="2" type="ORF">LVIROSA_LOCUS7276</name>
</gene>
<dbReference type="AlphaFoldDB" id="A0AAU9LZJ6"/>
<proteinExistence type="predicted"/>
<feature type="region of interest" description="Disordered" evidence="1">
    <location>
        <begin position="1"/>
        <end position="24"/>
    </location>
</feature>
<comment type="caution">
    <text evidence="2">The sequence shown here is derived from an EMBL/GenBank/DDBJ whole genome shotgun (WGS) entry which is preliminary data.</text>
</comment>
<evidence type="ECO:0000313" key="3">
    <source>
        <dbReference type="Proteomes" id="UP001157418"/>
    </source>
</evidence>
<feature type="compositionally biased region" description="Polar residues" evidence="1">
    <location>
        <begin position="14"/>
        <end position="24"/>
    </location>
</feature>